<dbReference type="GO" id="GO:0005697">
    <property type="term" value="C:telomerase holoenzyme complex"/>
    <property type="evidence" value="ECO:0007669"/>
    <property type="project" value="TreeGrafter"/>
</dbReference>
<protein>
    <recommendedName>
        <fullName evidence="3">Flagellar Member 5</fullName>
    </recommendedName>
</protein>
<name>A0A1X0P5L6_9TRYP</name>
<dbReference type="PANTHER" id="PTHR44791:SF1">
    <property type="entry name" value="TELOMERASE PROTEIN COMPONENT 1"/>
    <property type="match status" value="1"/>
</dbReference>
<dbReference type="GO" id="GO:0003720">
    <property type="term" value="F:telomerase activity"/>
    <property type="evidence" value="ECO:0007669"/>
    <property type="project" value="TreeGrafter"/>
</dbReference>
<gene>
    <name evidence="1" type="ORF">TM35_000044500</name>
</gene>
<evidence type="ECO:0008006" key="3">
    <source>
        <dbReference type="Google" id="ProtNLM"/>
    </source>
</evidence>
<dbReference type="Pfam" id="PF13516">
    <property type="entry name" value="LRR_6"/>
    <property type="match status" value="1"/>
</dbReference>
<organism evidence="1 2">
    <name type="scientific">Trypanosoma theileri</name>
    <dbReference type="NCBI Taxonomy" id="67003"/>
    <lineage>
        <taxon>Eukaryota</taxon>
        <taxon>Discoba</taxon>
        <taxon>Euglenozoa</taxon>
        <taxon>Kinetoplastea</taxon>
        <taxon>Metakinetoplastina</taxon>
        <taxon>Trypanosomatida</taxon>
        <taxon>Trypanosomatidae</taxon>
        <taxon>Trypanosoma</taxon>
    </lineage>
</organism>
<accession>A0A1X0P5L6</accession>
<dbReference type="Pfam" id="PF00400">
    <property type="entry name" value="WD40"/>
    <property type="match status" value="1"/>
</dbReference>
<proteinExistence type="predicted"/>
<keyword evidence="2" id="KW-1185">Reference proteome</keyword>
<dbReference type="InterPro" id="IPR032675">
    <property type="entry name" value="LRR_dom_sf"/>
</dbReference>
<dbReference type="EMBL" id="NBCO01000004">
    <property type="protein sequence ID" value="ORC92236.1"/>
    <property type="molecule type" value="Genomic_DNA"/>
</dbReference>
<evidence type="ECO:0000313" key="1">
    <source>
        <dbReference type="EMBL" id="ORC92236.1"/>
    </source>
</evidence>
<dbReference type="PANTHER" id="PTHR44791">
    <property type="entry name" value="TELOMERASE PROTEIN COMPONENT 1 TEP1"/>
    <property type="match status" value="1"/>
</dbReference>
<dbReference type="OrthoDB" id="120976at2759"/>
<dbReference type="InterPro" id="IPR001680">
    <property type="entry name" value="WD40_rpt"/>
</dbReference>
<reference evidence="1 2" key="1">
    <citation type="submission" date="2017-03" db="EMBL/GenBank/DDBJ databases">
        <title>An alternative strategy for trypanosome survival in the mammalian bloodstream revealed through genome and transcriptome analysis of the ubiquitous bovine parasite Trypanosoma (Megatrypanum) theileri.</title>
        <authorList>
            <person name="Kelly S."/>
            <person name="Ivens A."/>
            <person name="Mott A."/>
            <person name="O'Neill E."/>
            <person name="Emms D."/>
            <person name="Macleod O."/>
            <person name="Voorheis P."/>
            <person name="Matthews J."/>
            <person name="Matthews K."/>
            <person name="Carrington M."/>
        </authorList>
    </citation>
    <scope>NUCLEOTIDE SEQUENCE [LARGE SCALE GENOMIC DNA]</scope>
    <source>
        <strain evidence="1">Edinburgh</strain>
    </source>
</reference>
<dbReference type="InterPro" id="IPR052652">
    <property type="entry name" value="Telomerase_Complex_Comp"/>
</dbReference>
<dbReference type="PROSITE" id="PS51450">
    <property type="entry name" value="LRR"/>
    <property type="match status" value="1"/>
</dbReference>
<dbReference type="GO" id="GO:0070034">
    <property type="term" value="F:telomerase RNA binding"/>
    <property type="evidence" value="ECO:0007669"/>
    <property type="project" value="TreeGrafter"/>
</dbReference>
<dbReference type="SUPFAM" id="SSF50978">
    <property type="entry name" value="WD40 repeat-like"/>
    <property type="match status" value="1"/>
</dbReference>
<dbReference type="GO" id="GO:0000722">
    <property type="term" value="P:telomere maintenance via recombination"/>
    <property type="evidence" value="ECO:0007669"/>
    <property type="project" value="TreeGrafter"/>
</dbReference>
<dbReference type="Gene3D" id="2.130.10.10">
    <property type="entry name" value="YVTN repeat-like/Quinoprotein amine dehydrogenase"/>
    <property type="match status" value="1"/>
</dbReference>
<dbReference type="SMART" id="SM00320">
    <property type="entry name" value="WD40"/>
    <property type="match status" value="4"/>
</dbReference>
<dbReference type="InterPro" id="IPR036322">
    <property type="entry name" value="WD40_repeat_dom_sf"/>
</dbReference>
<dbReference type="Proteomes" id="UP000192257">
    <property type="component" value="Unassembled WGS sequence"/>
</dbReference>
<dbReference type="Gene3D" id="3.80.10.10">
    <property type="entry name" value="Ribonuclease Inhibitor"/>
    <property type="match status" value="1"/>
</dbReference>
<dbReference type="VEuPathDB" id="TriTrypDB:TM35_000044500"/>
<dbReference type="RefSeq" id="XP_028886302.1">
    <property type="nucleotide sequence ID" value="XM_029022644.1"/>
</dbReference>
<comment type="caution">
    <text evidence="1">The sequence shown here is derived from an EMBL/GenBank/DDBJ whole genome shotgun (WGS) entry which is preliminary data.</text>
</comment>
<sequence>MADVHSPVLLPSKLQPQMTDNSLPVGVKDRAAYDELVANYTALKAKVNKMLVSRVDTIRHSPVVDLTRNYIGAAGLQAMTSLLAKNDKLEELHLPGSGLNNDSVVFFCRSMLQHHSLRYLDLSSNNISLSAGLGLVSLLQQNHHIVHLNLSETQIPDAIMKKIKQALERNKVYMANQATSTAAESKTKAAVTTTEAENVKDDAAITLRSTDSVFPSTIRETVRKAEWKRQEEESLERLTSITHAAAAAHTKYVPSPDANSGWRLIEVAILAPPFLFESEIDQLVQLVFPRINQELINCKVQLLPLVDPSDEPAGVYLKNLRFAIAVDILRNVEKSRLLTLELIGDRDGDYVQLPASEMVKRPHMLLSLRRSEHPSDSPAVVSAESIEAPPLQPVLQLAHERASELSGWLIIASRKDTRRMGVPPSLAPLLTEEPPMEHPDYLQQQVRQTVTVGAETVCGTQKIECDIAVKYKKWHEHQQFREKVLDTAAVQELVIRNYNATFDHCSEDGQVHLKNLEEFTEAIYERMCIIAMSHFSPTEDGHPVFFQGRNILEFAARKLALHQERLGKYLLSCVDHALSKKSITNRLDVYVIAPPSRNAFLLHGVEPTALTSLIGSFTSGLMSKEPQKYRVAYHTTRSSLLTEEPTDLREIICNIILQLSHDQEIYRRAITEVDIFRLEQMLVEILTEKTKAPETFTSTITTTTSTVSSPTGGSGGNEKITTVVVLDGLDCVLPPVIPCTALRNSEETGKDVWGVPEQQNREDPFAYIPQCLSRNVRLVLGCETGSEMCQRLELRGRDSVELLSMGPMTPNDFDEMLRPEVMSKFGVNVSDDDFVVIRKKEEALSPEFIALVVDALRGFNETPGVETHTVLSSLPGTVNEMVERIYNNLLHSFSPALIRKCTRLLMCSRWGIYEPLLCSMLKLPQRRFNQLLRMMRPLLENESSSSIGIESGNALNSRVYIRSRAFRQLLEREDLHEEGSEDDYKVWHEMLTHMYLNIIHDVIHRETRPPLFALLSTSPYERMAVKELTYHATQADARHILFRLVLSMPFIMLVYRNSLGYHFVRDLIAAFNTLYELHELGEYSYVEEHDSTDSGKKNNMPETTKMPSSLSRLRDYIYFLRHYNALLTEFPHLVLQTAIESASLFQFVSSDARDYITNKMSHHAPITQRRVVFFETIRNAKPKIHYGPITACVFAPNGKRIVSGGVDRSVCTLSPVTGAVAVQARQAPVRIEEILFCETAAYHAAVCFDRTLLIYDSAQMKLVSKCDGGMFGAPICSVAFSARGRFYMVATEDLHLRVFETEKSQLMMHLNQRQVMHLNNNNNNNEEKEDINMMRGYAAVIPHRSEDEVFYSTCHKTVIMWRLTPTRDEFLRETHFELPFTVDSGKAFLNSHTHLLLHPAPLTPPADGRRAPPCLLRLCSVVERREVAVLKSPSSQLLYQISGNEKLVATALEDGSITLHRLPWTQIEFGDKDLIEVAPLIHFTAFRKSPIPIVRDLRFRGDNKGLFALGNDREMKFWVLPRGMATGIGVGDATVVETDFPIAAAATNTTLNTGILNNTYPLQQQGGNESDETLYKDEDEDEIVEGVADGEFVLRTGDVTAWDVAPVGNTNGADVVFGDSSGRLTMLRVWSPLM</sequence>
<dbReference type="SUPFAM" id="SSF52047">
    <property type="entry name" value="RNI-like"/>
    <property type="match status" value="1"/>
</dbReference>
<evidence type="ECO:0000313" key="2">
    <source>
        <dbReference type="Proteomes" id="UP000192257"/>
    </source>
</evidence>
<dbReference type="InterPro" id="IPR001611">
    <property type="entry name" value="Leu-rich_rpt"/>
</dbReference>
<dbReference type="GeneID" id="39982424"/>
<dbReference type="InterPro" id="IPR015943">
    <property type="entry name" value="WD40/YVTN_repeat-like_dom_sf"/>
</dbReference>